<dbReference type="GO" id="GO:0005524">
    <property type="term" value="F:ATP binding"/>
    <property type="evidence" value="ECO:0007669"/>
    <property type="project" value="UniProtKB-KW"/>
</dbReference>
<dbReference type="Pfam" id="PF13673">
    <property type="entry name" value="Acetyltransf_10"/>
    <property type="match status" value="1"/>
</dbReference>
<name>Q7NH90_GLOVI</name>
<dbReference type="GO" id="GO:0046654">
    <property type="term" value="P:tetrahydrofolate biosynthetic process"/>
    <property type="evidence" value="ECO:0007669"/>
    <property type="project" value="UniProtKB-UniPathway"/>
</dbReference>
<keyword evidence="5" id="KW-0547">Nucleotide-binding</keyword>
<dbReference type="InterPro" id="IPR000550">
    <property type="entry name" value="Hppk"/>
</dbReference>
<evidence type="ECO:0000256" key="5">
    <source>
        <dbReference type="ARBA" id="ARBA00022741"/>
    </source>
</evidence>
<gene>
    <name evidence="10" type="ordered locus">glr2647</name>
</gene>
<evidence type="ECO:0000313" key="10">
    <source>
        <dbReference type="EMBL" id="BAC90588.1"/>
    </source>
</evidence>
<dbReference type="PROSITE" id="PS00794">
    <property type="entry name" value="HPPK"/>
    <property type="match status" value="1"/>
</dbReference>
<proteinExistence type="predicted"/>
<dbReference type="Proteomes" id="UP000000557">
    <property type="component" value="Chromosome"/>
</dbReference>
<dbReference type="SUPFAM" id="SSF55083">
    <property type="entry name" value="6-hydroxymethyl-7,8-dihydropterin pyrophosphokinase, HPPK"/>
    <property type="match status" value="1"/>
</dbReference>
<dbReference type="InterPro" id="IPR000182">
    <property type="entry name" value="GNAT_dom"/>
</dbReference>
<evidence type="ECO:0000256" key="7">
    <source>
        <dbReference type="ARBA" id="ARBA00022840"/>
    </source>
</evidence>
<dbReference type="AlphaFoldDB" id="Q7NH90"/>
<dbReference type="InterPro" id="IPR035907">
    <property type="entry name" value="Hppk_sf"/>
</dbReference>
<dbReference type="Gene3D" id="3.30.70.560">
    <property type="entry name" value="7,8-Dihydro-6-hydroxymethylpterin-pyrophosphokinase HPPK"/>
    <property type="match status" value="1"/>
</dbReference>
<dbReference type="GO" id="GO:0046656">
    <property type="term" value="P:folic acid biosynthetic process"/>
    <property type="evidence" value="ECO:0007669"/>
    <property type="project" value="UniProtKB-KW"/>
</dbReference>
<dbReference type="PANTHER" id="PTHR43071:SF1">
    <property type="entry name" value="2-AMINO-4-HYDROXY-6-HYDROXYMETHYLDIHYDROPTERIDINE PYROPHOSPHOKINASE"/>
    <property type="match status" value="1"/>
</dbReference>
<reference evidence="10 11" key="1">
    <citation type="journal article" date="2003" name="DNA Res.">
        <title>Complete genome structure of Gloeobacter violaceus PCC 7421, a cyanobacterium that lacks thylakoids.</title>
        <authorList>
            <person name="Nakamura Y."/>
            <person name="Kaneko T."/>
            <person name="Sato S."/>
            <person name="Mimuro M."/>
            <person name="Miyashita H."/>
            <person name="Tsuchiya T."/>
            <person name="Sasamoto S."/>
            <person name="Watanabe A."/>
            <person name="Kawashima K."/>
            <person name="Kishida Y."/>
            <person name="Kiyokawa C."/>
            <person name="Kohara M."/>
            <person name="Matsumoto M."/>
            <person name="Matsuno A."/>
            <person name="Nakazaki N."/>
            <person name="Shimpo S."/>
            <person name="Takeuchi C."/>
            <person name="Yamada M."/>
            <person name="Tabata S."/>
        </authorList>
    </citation>
    <scope>NUCLEOTIDE SEQUENCE [LARGE SCALE GENOMIC DNA]</scope>
    <source>
        <strain evidence="11">ATCC 29082 / PCC 7421</strain>
    </source>
</reference>
<evidence type="ECO:0000259" key="9">
    <source>
        <dbReference type="PROSITE" id="PS51186"/>
    </source>
</evidence>
<dbReference type="EnsemblBacteria" id="BAC90588">
    <property type="protein sequence ID" value="BAC90588"/>
    <property type="gene ID" value="BAC90588"/>
</dbReference>
<keyword evidence="7" id="KW-0067">ATP-binding</keyword>
<keyword evidence="11" id="KW-1185">Reference proteome</keyword>
<dbReference type="SUPFAM" id="SSF55729">
    <property type="entry name" value="Acyl-CoA N-acyltransferases (Nat)"/>
    <property type="match status" value="1"/>
</dbReference>
<dbReference type="CDD" id="cd00483">
    <property type="entry name" value="HPPK"/>
    <property type="match status" value="1"/>
</dbReference>
<dbReference type="PANTHER" id="PTHR43071">
    <property type="entry name" value="2-AMINO-4-HYDROXY-6-HYDROXYMETHYLDIHYDROPTERIDINE PYROPHOSPHOKINASE"/>
    <property type="match status" value="1"/>
</dbReference>
<comment type="catalytic activity">
    <reaction evidence="1">
        <text>6-hydroxymethyl-7,8-dihydropterin + ATP = (7,8-dihydropterin-6-yl)methyl diphosphate + AMP + H(+)</text>
        <dbReference type="Rhea" id="RHEA:11412"/>
        <dbReference type="ChEBI" id="CHEBI:15378"/>
        <dbReference type="ChEBI" id="CHEBI:30616"/>
        <dbReference type="ChEBI" id="CHEBI:44841"/>
        <dbReference type="ChEBI" id="CHEBI:72950"/>
        <dbReference type="ChEBI" id="CHEBI:456215"/>
        <dbReference type="EC" id="2.7.6.3"/>
    </reaction>
</comment>
<dbReference type="Pfam" id="PF01288">
    <property type="entry name" value="HPPK"/>
    <property type="match status" value="1"/>
</dbReference>
<dbReference type="GO" id="GO:0003848">
    <property type="term" value="F:2-amino-4-hydroxy-6-hydroxymethyldihydropteridine diphosphokinase activity"/>
    <property type="evidence" value="ECO:0000318"/>
    <property type="project" value="GO_Central"/>
</dbReference>
<dbReference type="EMBL" id="BA000045">
    <property type="protein sequence ID" value="BAC90588.1"/>
    <property type="molecule type" value="Genomic_DNA"/>
</dbReference>
<keyword evidence="6" id="KW-0418">Kinase</keyword>
<accession>Q7NH90</accession>
<dbReference type="PROSITE" id="PS51186">
    <property type="entry name" value="GNAT"/>
    <property type="match status" value="1"/>
</dbReference>
<evidence type="ECO:0000256" key="8">
    <source>
        <dbReference type="ARBA" id="ARBA00022909"/>
    </source>
</evidence>
<evidence type="ECO:0000256" key="1">
    <source>
        <dbReference type="ARBA" id="ARBA00000198"/>
    </source>
</evidence>
<evidence type="ECO:0000256" key="4">
    <source>
        <dbReference type="ARBA" id="ARBA00022679"/>
    </source>
</evidence>
<sequence length="356" mass="38730">MQLAASAVLKKDSLEIYPGGKERATAMARAAIALGANLGERLETLTRAVRSLHRPGDGLAVTAISSWYETEPVGPVQPLYINGCLTLQTELAPVSLLGELQQREAAAGRTREVHWGARTLDLDLLWYDDWVQADTVLTLPHPRLEERPFVLVPLAQIAPDWRHPLTDKRVADLGAEVSARGVERVVERAVVATALGPVDLRPLAPADHPPLRDLAVRCWWATYRGLLEEEYIESFVGHTYSLEAIGRAAARPDGHFWVAEAPGGALVGFTQVLAVGRVAHLVRLYVAPEVQALGIGSALWRLVHSKLAAIGVGVCTLTVLATNVGAVRFYERQGFERTGSTPGNRFEYRIRIGGDG</sequence>
<organism evidence="10 11">
    <name type="scientific">Gloeobacter violaceus (strain ATCC 29082 / PCC 7421)</name>
    <dbReference type="NCBI Taxonomy" id="251221"/>
    <lineage>
        <taxon>Bacteria</taxon>
        <taxon>Bacillati</taxon>
        <taxon>Cyanobacteriota</taxon>
        <taxon>Cyanophyceae</taxon>
        <taxon>Gloeobacterales</taxon>
        <taxon>Gloeobacteraceae</taxon>
        <taxon>Gloeobacter</taxon>
    </lineage>
</organism>
<dbReference type="GO" id="GO:0016747">
    <property type="term" value="F:acyltransferase activity, transferring groups other than amino-acyl groups"/>
    <property type="evidence" value="ECO:0007669"/>
    <property type="project" value="InterPro"/>
</dbReference>
<comment type="pathway">
    <text evidence="2">Cofactor biosynthesis; tetrahydrofolate biosynthesis; 2-amino-4-hydroxy-6-hydroxymethyl-7,8-dihydropteridine diphosphate from 7,8-dihydroneopterin triphosphate: step 4/4.</text>
</comment>
<dbReference type="KEGG" id="gvi:glr2647"/>
<dbReference type="Gene3D" id="3.40.630.30">
    <property type="match status" value="1"/>
</dbReference>
<reference evidence="10 11" key="2">
    <citation type="journal article" date="2003" name="DNA Res.">
        <title>Complete genome structure of Gloeobacter violaceus PCC 7421, a cyanobacterium that lacks thylakoids (supplement).</title>
        <authorList>
            <person name="Nakamura Y."/>
            <person name="Kaneko T."/>
            <person name="Sato S."/>
            <person name="Mimuro M."/>
            <person name="Miyashita H."/>
            <person name="Tsuchiya T."/>
            <person name="Sasamoto S."/>
            <person name="Watanabe A."/>
            <person name="Kawashima K."/>
            <person name="Kishida Y."/>
            <person name="Kiyokawa C."/>
            <person name="Kohara M."/>
            <person name="Matsumoto M."/>
            <person name="Matsuno A."/>
            <person name="Nakazaki N."/>
            <person name="Shimpo S."/>
            <person name="Takeuchi C."/>
            <person name="Yamada M."/>
            <person name="Tabata S."/>
        </authorList>
    </citation>
    <scope>NUCLEOTIDE SEQUENCE [LARGE SCALE GENOMIC DNA]</scope>
    <source>
        <strain evidence="11">ATCC 29082 / PCC 7421</strain>
    </source>
</reference>
<dbReference type="HOGENOM" id="CLU_841356_0_0_3"/>
<dbReference type="GO" id="GO:0016301">
    <property type="term" value="F:kinase activity"/>
    <property type="evidence" value="ECO:0007669"/>
    <property type="project" value="UniProtKB-KW"/>
</dbReference>
<dbReference type="STRING" id="251221.gene:10760148"/>
<dbReference type="CDD" id="cd04301">
    <property type="entry name" value="NAT_SF"/>
    <property type="match status" value="1"/>
</dbReference>
<evidence type="ECO:0000256" key="2">
    <source>
        <dbReference type="ARBA" id="ARBA00005051"/>
    </source>
</evidence>
<keyword evidence="8" id="KW-0289">Folate biosynthesis</keyword>
<dbReference type="EC" id="2.7.6.3" evidence="3"/>
<evidence type="ECO:0000313" key="11">
    <source>
        <dbReference type="Proteomes" id="UP000000557"/>
    </source>
</evidence>
<feature type="domain" description="N-acetyltransferase" evidence="9">
    <location>
        <begin position="198"/>
        <end position="353"/>
    </location>
</feature>
<dbReference type="PATRIC" id="fig|251221.4.peg.2684"/>
<dbReference type="InParanoid" id="Q7NH90"/>
<keyword evidence="4" id="KW-0808">Transferase</keyword>
<dbReference type="OrthoDB" id="9808041at2"/>
<dbReference type="eggNOG" id="COG0456">
    <property type="taxonomic scope" value="Bacteria"/>
</dbReference>
<dbReference type="InterPro" id="IPR016181">
    <property type="entry name" value="Acyl_CoA_acyltransferase"/>
</dbReference>
<dbReference type="eggNOG" id="COG0801">
    <property type="taxonomic scope" value="Bacteria"/>
</dbReference>
<dbReference type="NCBIfam" id="TIGR01498">
    <property type="entry name" value="folK"/>
    <property type="match status" value="1"/>
</dbReference>
<evidence type="ECO:0000256" key="6">
    <source>
        <dbReference type="ARBA" id="ARBA00022777"/>
    </source>
</evidence>
<protein>
    <recommendedName>
        <fullName evidence="3">2-amino-4-hydroxy-6-hydroxymethyldihydropteridine diphosphokinase</fullName>
        <ecNumber evidence="3">2.7.6.3</ecNumber>
    </recommendedName>
</protein>
<dbReference type="UniPathway" id="UPA00077">
    <property type="reaction ID" value="UER00155"/>
</dbReference>
<evidence type="ECO:0000256" key="3">
    <source>
        <dbReference type="ARBA" id="ARBA00013253"/>
    </source>
</evidence>